<accession>A0ABR2RIM9</accession>
<reference evidence="1 2" key="1">
    <citation type="journal article" date="2024" name="G3 (Bethesda)">
        <title>Genome assembly of Hibiscus sabdariffa L. provides insights into metabolisms of medicinal natural products.</title>
        <authorList>
            <person name="Kim T."/>
        </authorList>
    </citation>
    <scope>NUCLEOTIDE SEQUENCE [LARGE SCALE GENOMIC DNA]</scope>
    <source>
        <strain evidence="1">TK-2024</strain>
        <tissue evidence="1">Old leaves</tissue>
    </source>
</reference>
<organism evidence="1 2">
    <name type="scientific">Hibiscus sabdariffa</name>
    <name type="common">roselle</name>
    <dbReference type="NCBI Taxonomy" id="183260"/>
    <lineage>
        <taxon>Eukaryota</taxon>
        <taxon>Viridiplantae</taxon>
        <taxon>Streptophyta</taxon>
        <taxon>Embryophyta</taxon>
        <taxon>Tracheophyta</taxon>
        <taxon>Spermatophyta</taxon>
        <taxon>Magnoliopsida</taxon>
        <taxon>eudicotyledons</taxon>
        <taxon>Gunneridae</taxon>
        <taxon>Pentapetalae</taxon>
        <taxon>rosids</taxon>
        <taxon>malvids</taxon>
        <taxon>Malvales</taxon>
        <taxon>Malvaceae</taxon>
        <taxon>Malvoideae</taxon>
        <taxon>Hibiscus</taxon>
    </lineage>
</organism>
<sequence>MAESSKKGGNKAKVKCFSLGDLVFAKVKERLAMIRQQRTEAAKKREEEKAGSIRCTSVRRKRNYELY</sequence>
<evidence type="ECO:0000313" key="1">
    <source>
        <dbReference type="EMBL" id="KAK9012766.1"/>
    </source>
</evidence>
<comment type="caution">
    <text evidence="1">The sequence shown here is derived from an EMBL/GenBank/DDBJ whole genome shotgun (WGS) entry which is preliminary data.</text>
</comment>
<proteinExistence type="predicted"/>
<name>A0ABR2RIM9_9ROSI</name>
<keyword evidence="2" id="KW-1185">Reference proteome</keyword>
<protein>
    <submittedName>
        <fullName evidence="1">Uncharacterized protein</fullName>
    </submittedName>
</protein>
<dbReference type="Proteomes" id="UP001396334">
    <property type="component" value="Unassembled WGS sequence"/>
</dbReference>
<gene>
    <name evidence="1" type="ORF">V6N11_040801</name>
</gene>
<dbReference type="EMBL" id="JBBPBN010000022">
    <property type="protein sequence ID" value="KAK9012766.1"/>
    <property type="molecule type" value="Genomic_DNA"/>
</dbReference>
<evidence type="ECO:0000313" key="2">
    <source>
        <dbReference type="Proteomes" id="UP001396334"/>
    </source>
</evidence>